<evidence type="ECO:0000313" key="2">
    <source>
        <dbReference type="Proteomes" id="UP000004949"/>
    </source>
</evidence>
<dbReference type="PATRIC" id="fig|1088869.3.peg.26"/>
<dbReference type="EMBL" id="AGQV01000001">
    <property type="protein sequence ID" value="EHH68721.1"/>
    <property type="molecule type" value="Genomic_DNA"/>
</dbReference>
<gene>
    <name evidence="1" type="ORF">GMO_00280</name>
</gene>
<reference evidence="1 2" key="1">
    <citation type="submission" date="2011-10" db="EMBL/GenBank/DDBJ databases">
        <title>Genome sequence of Gluconobacter morbifer G707, isolated from Drosophila gut.</title>
        <authorList>
            <person name="Lee W.-J."/>
            <person name="Kim E.-K."/>
        </authorList>
    </citation>
    <scope>NUCLEOTIDE SEQUENCE [LARGE SCALE GENOMIC DNA]</scope>
    <source>
        <strain evidence="1 2">G707</strain>
    </source>
</reference>
<sequence>MTFLLLNSVLQIDGYNGDWFKDTLSEGHKALHSGSEVP</sequence>
<evidence type="ECO:0000313" key="1">
    <source>
        <dbReference type="EMBL" id="EHH68721.1"/>
    </source>
</evidence>
<proteinExistence type="predicted"/>
<comment type="caution">
    <text evidence="1">The sequence shown here is derived from an EMBL/GenBank/DDBJ whole genome shotgun (WGS) entry which is preliminary data.</text>
</comment>
<dbReference type="Proteomes" id="UP000004949">
    <property type="component" value="Unassembled WGS sequence"/>
</dbReference>
<name>G6XEW3_9PROT</name>
<organism evidence="1 2">
    <name type="scientific">Gluconobacter morbifer G707</name>
    <dbReference type="NCBI Taxonomy" id="1088869"/>
    <lineage>
        <taxon>Bacteria</taxon>
        <taxon>Pseudomonadati</taxon>
        <taxon>Pseudomonadota</taxon>
        <taxon>Alphaproteobacteria</taxon>
        <taxon>Acetobacterales</taxon>
        <taxon>Acetobacteraceae</taxon>
        <taxon>Gluconobacter</taxon>
    </lineage>
</organism>
<dbReference type="STRING" id="1088869.GMO_00280"/>
<keyword evidence="2" id="KW-1185">Reference proteome</keyword>
<accession>G6XEW3</accession>
<protein>
    <submittedName>
        <fullName evidence="1">Uncharacterized protein</fullName>
    </submittedName>
</protein>
<dbReference type="AlphaFoldDB" id="G6XEW3"/>